<evidence type="ECO:0000313" key="1">
    <source>
        <dbReference type="EMBL" id="GAF05087.1"/>
    </source>
</evidence>
<protein>
    <recommendedName>
        <fullName evidence="3">Arsenate reductase</fullName>
    </recommendedName>
</protein>
<comment type="caution">
    <text evidence="1">The sequence shown here is derived from an EMBL/GenBank/DDBJ whole genome shotgun (WGS) entry which is preliminary data.</text>
</comment>
<dbReference type="SUPFAM" id="SSF52788">
    <property type="entry name" value="Phosphotyrosine protein phosphatases I"/>
    <property type="match status" value="1"/>
</dbReference>
<dbReference type="Gene3D" id="3.40.50.2300">
    <property type="match status" value="1"/>
</dbReference>
<dbReference type="InterPro" id="IPR036196">
    <property type="entry name" value="Ptyr_pPase_sf"/>
</dbReference>
<dbReference type="Proteomes" id="UP000019402">
    <property type="component" value="Unassembled WGS sequence"/>
</dbReference>
<dbReference type="AlphaFoldDB" id="W7Y9U5"/>
<dbReference type="EMBL" id="BAMD01000068">
    <property type="protein sequence ID" value="GAF05087.1"/>
    <property type="molecule type" value="Genomic_DNA"/>
</dbReference>
<sequence>MMESVIDINKNKSVNLSDYQHEIFAYVIIADSSSPEDVLLSHEPGKIICHPFKNPALAQGSDQEKLLSYREVCNEIEDYAMEFAMKHFNILQ</sequence>
<evidence type="ECO:0008006" key="3">
    <source>
        <dbReference type="Google" id="ProtNLM"/>
    </source>
</evidence>
<organism evidence="1 2">
    <name type="scientific">Saccharicrinis fermentans DSM 9555 = JCM 21142</name>
    <dbReference type="NCBI Taxonomy" id="869213"/>
    <lineage>
        <taxon>Bacteria</taxon>
        <taxon>Pseudomonadati</taxon>
        <taxon>Bacteroidota</taxon>
        <taxon>Bacteroidia</taxon>
        <taxon>Marinilabiliales</taxon>
        <taxon>Marinilabiliaceae</taxon>
        <taxon>Saccharicrinis</taxon>
    </lineage>
</organism>
<accession>W7Y9U5</accession>
<proteinExistence type="predicted"/>
<gene>
    <name evidence="1" type="ORF">JCM21142_93810</name>
</gene>
<dbReference type="STRING" id="869213.GCA_000517085_02597"/>
<reference evidence="1 2" key="1">
    <citation type="journal article" date="2014" name="Genome Announc.">
        <title>Draft Genome Sequence of Cytophaga fermentans JCM 21142T, a Facultative Anaerobe Isolated from Marine Mud.</title>
        <authorList>
            <person name="Starns D."/>
            <person name="Oshima K."/>
            <person name="Suda W."/>
            <person name="Iino T."/>
            <person name="Yuki M."/>
            <person name="Inoue J."/>
            <person name="Kitamura K."/>
            <person name="Iida T."/>
            <person name="Darby A."/>
            <person name="Hattori M."/>
            <person name="Ohkuma M."/>
        </authorList>
    </citation>
    <scope>NUCLEOTIDE SEQUENCE [LARGE SCALE GENOMIC DNA]</scope>
    <source>
        <strain evidence="1 2">JCM 21142</strain>
    </source>
</reference>
<evidence type="ECO:0000313" key="2">
    <source>
        <dbReference type="Proteomes" id="UP000019402"/>
    </source>
</evidence>
<dbReference type="RefSeq" id="WP_044214060.1">
    <property type="nucleotide sequence ID" value="NZ_BAMD01000068.1"/>
</dbReference>
<name>W7Y9U5_9BACT</name>
<keyword evidence="2" id="KW-1185">Reference proteome</keyword>
<dbReference type="OrthoDB" id="9799096at2"/>